<organism evidence="2 3">
    <name type="scientific">Anaeromyxobacter oryzae</name>
    <dbReference type="NCBI Taxonomy" id="2918170"/>
    <lineage>
        <taxon>Bacteria</taxon>
        <taxon>Pseudomonadati</taxon>
        <taxon>Myxococcota</taxon>
        <taxon>Myxococcia</taxon>
        <taxon>Myxococcales</taxon>
        <taxon>Cystobacterineae</taxon>
        <taxon>Anaeromyxobacteraceae</taxon>
        <taxon>Anaeromyxobacter</taxon>
    </lineage>
</organism>
<gene>
    <name evidence="2" type="ORF">AMOR_49830</name>
</gene>
<keyword evidence="3" id="KW-1185">Reference proteome</keyword>
<dbReference type="EMBL" id="AP025591">
    <property type="protein sequence ID" value="BDG05987.1"/>
    <property type="molecule type" value="Genomic_DNA"/>
</dbReference>
<accession>A0ABN6MYF1</accession>
<evidence type="ECO:0000313" key="3">
    <source>
        <dbReference type="Proteomes" id="UP001162891"/>
    </source>
</evidence>
<sequence length="146" mass="15990">MPAPNIRNRHEAAVRGMALGYPEAHEDFPWDHRAIKVRGKTFVFLSNGEPGLSVSVKLPASAEGVLQLPYCEPTHYGLGRSGWVTATFGPRDAVPMDAIRSWIDESYRAVAPKRLVATLAPAGAAAPARKRLRPSRRPSRPGRRAE</sequence>
<dbReference type="Proteomes" id="UP001162891">
    <property type="component" value="Chromosome"/>
</dbReference>
<feature type="compositionally biased region" description="Basic residues" evidence="1">
    <location>
        <begin position="128"/>
        <end position="146"/>
    </location>
</feature>
<name>A0ABN6MYF1_9BACT</name>
<feature type="region of interest" description="Disordered" evidence="1">
    <location>
        <begin position="121"/>
        <end position="146"/>
    </location>
</feature>
<protein>
    <recommendedName>
        <fullName evidence="4">DifB protein</fullName>
    </recommendedName>
</protein>
<evidence type="ECO:0000256" key="1">
    <source>
        <dbReference type="SAM" id="MobiDB-lite"/>
    </source>
</evidence>
<reference evidence="3" key="1">
    <citation type="journal article" date="2022" name="Int. J. Syst. Evol. Microbiol.">
        <title>Anaeromyxobacter oryzae sp. nov., Anaeromyxobacter diazotrophicus sp. nov. and Anaeromyxobacter paludicola sp. nov., isolated from paddy soils.</title>
        <authorList>
            <person name="Itoh H."/>
            <person name="Xu Z."/>
            <person name="Mise K."/>
            <person name="Masuda Y."/>
            <person name="Ushijima N."/>
            <person name="Hayakawa C."/>
            <person name="Shiratori Y."/>
            <person name="Senoo K."/>
        </authorList>
    </citation>
    <scope>NUCLEOTIDE SEQUENCE [LARGE SCALE GENOMIC DNA]</scope>
    <source>
        <strain evidence="3">Red232</strain>
    </source>
</reference>
<proteinExistence type="predicted"/>
<dbReference type="RefSeq" id="WP_248355217.1">
    <property type="nucleotide sequence ID" value="NZ_AP025591.1"/>
</dbReference>
<dbReference type="Pfam" id="PF04237">
    <property type="entry name" value="YjbR"/>
    <property type="match status" value="1"/>
</dbReference>
<evidence type="ECO:0008006" key="4">
    <source>
        <dbReference type="Google" id="ProtNLM"/>
    </source>
</evidence>
<dbReference type="Gene3D" id="3.90.1150.30">
    <property type="match status" value="1"/>
</dbReference>
<dbReference type="InterPro" id="IPR038056">
    <property type="entry name" value="YjbR-like_sf"/>
</dbReference>
<dbReference type="InterPro" id="IPR058532">
    <property type="entry name" value="YjbR/MT2646/Rv2570-like"/>
</dbReference>
<evidence type="ECO:0000313" key="2">
    <source>
        <dbReference type="EMBL" id="BDG05987.1"/>
    </source>
</evidence>
<dbReference type="SUPFAM" id="SSF142906">
    <property type="entry name" value="YjbR-like"/>
    <property type="match status" value="1"/>
</dbReference>